<feature type="region of interest" description="Disordered" evidence="1">
    <location>
        <begin position="29"/>
        <end position="109"/>
    </location>
</feature>
<feature type="compositionally biased region" description="Polar residues" evidence="1">
    <location>
        <begin position="97"/>
        <end position="109"/>
    </location>
</feature>
<proteinExistence type="predicted"/>
<evidence type="ECO:0000313" key="3">
    <source>
        <dbReference type="Proteomes" id="UP001172102"/>
    </source>
</evidence>
<dbReference type="AlphaFoldDB" id="A0AA40ARC6"/>
<evidence type="ECO:0000313" key="2">
    <source>
        <dbReference type="EMBL" id="KAK0720571.1"/>
    </source>
</evidence>
<organism evidence="2 3">
    <name type="scientific">Lasiosphaeris hirsuta</name>
    <dbReference type="NCBI Taxonomy" id="260670"/>
    <lineage>
        <taxon>Eukaryota</taxon>
        <taxon>Fungi</taxon>
        <taxon>Dikarya</taxon>
        <taxon>Ascomycota</taxon>
        <taxon>Pezizomycotina</taxon>
        <taxon>Sordariomycetes</taxon>
        <taxon>Sordariomycetidae</taxon>
        <taxon>Sordariales</taxon>
        <taxon>Lasiosphaeriaceae</taxon>
        <taxon>Lasiosphaeris</taxon>
    </lineage>
</organism>
<comment type="caution">
    <text evidence="2">The sequence shown here is derived from an EMBL/GenBank/DDBJ whole genome shotgun (WGS) entry which is preliminary data.</text>
</comment>
<dbReference type="EMBL" id="JAUKUA010000003">
    <property type="protein sequence ID" value="KAK0720571.1"/>
    <property type="molecule type" value="Genomic_DNA"/>
</dbReference>
<name>A0AA40ARC6_9PEZI</name>
<protein>
    <submittedName>
        <fullName evidence="2">Uncharacterized protein</fullName>
    </submittedName>
</protein>
<sequence length="185" mass="20636">MARRKRFLSSEDELFTGTITERARSEFQSYLSDNEELPEAPEALGGLEELEGLEASEGLESPDAAPDTMMLNTPEPPEQPLSSDVALPEADYGRSPPLSSGSTDGITNHRTNGNFHGIIGRVRAVDIEVPLPWLSRRRRATFRRVEVPAEETTPEATPEAERYPARRSRRLVVRTLAFLMILLSF</sequence>
<reference evidence="2" key="1">
    <citation type="submission" date="2023-06" db="EMBL/GenBank/DDBJ databases">
        <title>Genome-scale phylogeny and comparative genomics of the fungal order Sordariales.</title>
        <authorList>
            <consortium name="Lawrence Berkeley National Laboratory"/>
            <person name="Hensen N."/>
            <person name="Bonometti L."/>
            <person name="Westerberg I."/>
            <person name="Brannstrom I.O."/>
            <person name="Guillou S."/>
            <person name="Cros-Aarteil S."/>
            <person name="Calhoun S."/>
            <person name="Haridas S."/>
            <person name="Kuo A."/>
            <person name="Mondo S."/>
            <person name="Pangilinan J."/>
            <person name="Riley R."/>
            <person name="Labutti K."/>
            <person name="Andreopoulos B."/>
            <person name="Lipzen A."/>
            <person name="Chen C."/>
            <person name="Yanf M."/>
            <person name="Daum C."/>
            <person name="Ng V."/>
            <person name="Clum A."/>
            <person name="Steindorff A."/>
            <person name="Ohm R."/>
            <person name="Martin F."/>
            <person name="Silar P."/>
            <person name="Natvig D."/>
            <person name="Lalanne C."/>
            <person name="Gautier V."/>
            <person name="Ament-Velasquez S.L."/>
            <person name="Kruys A."/>
            <person name="Hutchinson M.I."/>
            <person name="Powell A.J."/>
            <person name="Barry K."/>
            <person name="Miller A.N."/>
            <person name="Grigoriev I.V."/>
            <person name="Debuchy R."/>
            <person name="Gladieux P."/>
            <person name="Thoren M.H."/>
            <person name="Johannesson H."/>
        </authorList>
    </citation>
    <scope>NUCLEOTIDE SEQUENCE</scope>
    <source>
        <strain evidence="2">SMH4607-1</strain>
    </source>
</reference>
<evidence type="ECO:0000256" key="1">
    <source>
        <dbReference type="SAM" id="MobiDB-lite"/>
    </source>
</evidence>
<accession>A0AA40ARC6</accession>
<dbReference type="Proteomes" id="UP001172102">
    <property type="component" value="Unassembled WGS sequence"/>
</dbReference>
<gene>
    <name evidence="2" type="ORF">B0H67DRAFT_576648</name>
</gene>
<keyword evidence="3" id="KW-1185">Reference proteome</keyword>